<dbReference type="EMBL" id="QHCR01000007">
    <property type="protein sequence ID" value="RHX78456.1"/>
    <property type="molecule type" value="Genomic_DNA"/>
</dbReference>
<dbReference type="Gene3D" id="2.40.30.170">
    <property type="match status" value="1"/>
</dbReference>
<sequence length="497" mass="55364">MRQFVNLFKNKIVRMVAYSLMIYGIAFAFYYRLSQNSSNPIVTRIGGIAFKPLSFLVKNRNNELEIENVDPISVSILKVQTTNLAPSLSASGSVEYKDKIDVFPKLTGKLEKIYVQEGQEIKTGDKLFKMESLQYELELMKQEATLESSASQVKLAKEKYLKARQNIDIKLKEQQKSAAIFEKTKDELEKARNTFAGKEEIYKVGGLSREEFEAAALELRGKEAALTLAQKDLEIHSLGLRDEDILQNDYAVPSNKEARIKLLREINTKIEAAELDVANGIYKAHEAQVKSTRILLKEVVSYSPMNGIVAKKYKSEGEVISSSSGGNQVVLTVMGVNEIIALFHVSESESIELSTGMSVDFQADVYKSADFTGKIILISPLVDQKAHTVEVKALVKNPDKKLKPGMFIRAKIITGKPEPMMLIPASAISQSEDGSSSVFIVNNGRCFKSPVKLGSKYDDNVRVIEGLKQDDLVVLDKLSQLRDGTPIKPILNETWKP</sequence>
<dbReference type="PANTHER" id="PTHR30469">
    <property type="entry name" value="MULTIDRUG RESISTANCE PROTEIN MDTA"/>
    <property type="match status" value="1"/>
</dbReference>
<keyword evidence="2" id="KW-0812">Transmembrane</keyword>
<dbReference type="Pfam" id="PF25989">
    <property type="entry name" value="YknX_C"/>
    <property type="match status" value="1"/>
</dbReference>
<name>A0ABX9LZQ3_9LEPT</name>
<dbReference type="Gene3D" id="2.40.420.20">
    <property type="match status" value="1"/>
</dbReference>
<dbReference type="Gene3D" id="2.40.50.100">
    <property type="match status" value="2"/>
</dbReference>
<keyword evidence="2" id="KW-1133">Transmembrane helix</keyword>
<reference evidence="7" key="1">
    <citation type="submission" date="2018-05" db="EMBL/GenBank/DDBJ databases">
        <title>Leptospira yasudae sp. nov. and Leptospira stimsonii sp. nov., two pathogenic species of the genus Leptospira isolated from environmental sources.</title>
        <authorList>
            <person name="Casanovas-Massana A."/>
            <person name="Hamond C."/>
            <person name="Santos L.A."/>
            <person name="Hacker K.P."/>
            <person name="Balassiano I."/>
            <person name="Medeiros M.A."/>
            <person name="Reis M.G."/>
            <person name="Ko A.I."/>
            <person name="Wunder E.A."/>
        </authorList>
    </citation>
    <scope>NUCLEOTIDE SEQUENCE [LARGE SCALE GENOMIC DNA]</scope>
    <source>
        <strain evidence="7">B21</strain>
    </source>
</reference>
<reference evidence="6 7" key="2">
    <citation type="journal article" date="2020" name="Int. J. Syst. Evol. Microbiol.">
        <title>Leptospira yasudae sp. nov. and Leptospira stimsonii sp. nov., two new species of the pathogenic group isolated from environmental sources.</title>
        <authorList>
            <person name="Casanovas-Massana A."/>
            <person name="Hamond C."/>
            <person name="Santos L.A."/>
            <person name="de Oliveira D."/>
            <person name="Hacker K.P."/>
            <person name="Balassiano I."/>
            <person name="Costa F."/>
            <person name="Medeiros M.A."/>
            <person name="Reis M.G."/>
            <person name="Ko A.I."/>
            <person name="Wunder E.A."/>
        </authorList>
    </citation>
    <scope>NUCLEOTIDE SEQUENCE [LARGE SCALE GENOMIC DNA]</scope>
    <source>
        <strain evidence="6 7">B21</strain>
    </source>
</reference>
<accession>A0ABX9LZQ3</accession>
<feature type="domain" description="CusB-like beta-barrel" evidence="4">
    <location>
        <begin position="344"/>
        <end position="412"/>
    </location>
</feature>
<dbReference type="InterPro" id="IPR058637">
    <property type="entry name" value="YknX-like_C"/>
</dbReference>
<evidence type="ECO:0000259" key="4">
    <source>
        <dbReference type="Pfam" id="PF25954"/>
    </source>
</evidence>
<evidence type="ECO:0000259" key="3">
    <source>
        <dbReference type="Pfam" id="PF25917"/>
    </source>
</evidence>
<dbReference type="InterPro" id="IPR058625">
    <property type="entry name" value="MdtA-like_BSH"/>
</dbReference>
<feature type="domain" description="Multidrug resistance protein MdtA-like barrel-sandwich hybrid" evidence="3">
    <location>
        <begin position="99"/>
        <end position="330"/>
    </location>
</feature>
<protein>
    <submittedName>
        <fullName evidence="6">Efflux transporter periplasmic adaptor subunit</fullName>
    </submittedName>
</protein>
<keyword evidence="2" id="KW-0472">Membrane</keyword>
<comment type="caution">
    <text evidence="6">The sequence shown here is derived from an EMBL/GenBank/DDBJ whole genome shotgun (WGS) entry which is preliminary data.</text>
</comment>
<evidence type="ECO:0000256" key="2">
    <source>
        <dbReference type="SAM" id="Phobius"/>
    </source>
</evidence>
<keyword evidence="7" id="KW-1185">Reference proteome</keyword>
<dbReference type="SUPFAM" id="SSF111369">
    <property type="entry name" value="HlyD-like secretion proteins"/>
    <property type="match status" value="2"/>
</dbReference>
<feature type="domain" description="YknX-like C-terminal permuted SH3-like" evidence="5">
    <location>
        <begin position="423"/>
        <end position="488"/>
    </location>
</feature>
<dbReference type="Proteomes" id="UP000285569">
    <property type="component" value="Unassembled WGS sequence"/>
</dbReference>
<evidence type="ECO:0000313" key="7">
    <source>
        <dbReference type="Proteomes" id="UP000285569"/>
    </source>
</evidence>
<dbReference type="Pfam" id="PF25954">
    <property type="entry name" value="Beta-barrel_RND_2"/>
    <property type="match status" value="1"/>
</dbReference>
<dbReference type="NCBIfam" id="TIGR01730">
    <property type="entry name" value="RND_mfp"/>
    <property type="match status" value="1"/>
</dbReference>
<evidence type="ECO:0000313" key="6">
    <source>
        <dbReference type="EMBL" id="RHX78456.1"/>
    </source>
</evidence>
<comment type="similarity">
    <text evidence="1">Belongs to the membrane fusion protein (MFP) (TC 8.A.1) family.</text>
</comment>
<dbReference type="Pfam" id="PF25917">
    <property type="entry name" value="BSH_RND"/>
    <property type="match status" value="1"/>
</dbReference>
<dbReference type="PANTHER" id="PTHR30469:SF15">
    <property type="entry name" value="HLYD FAMILY OF SECRETION PROTEINS"/>
    <property type="match status" value="1"/>
</dbReference>
<evidence type="ECO:0000259" key="5">
    <source>
        <dbReference type="Pfam" id="PF25989"/>
    </source>
</evidence>
<dbReference type="InterPro" id="IPR058792">
    <property type="entry name" value="Beta-barrel_RND_2"/>
</dbReference>
<evidence type="ECO:0000256" key="1">
    <source>
        <dbReference type="ARBA" id="ARBA00009477"/>
    </source>
</evidence>
<proteinExistence type="inferred from homology"/>
<dbReference type="Gene3D" id="1.10.287.470">
    <property type="entry name" value="Helix hairpin bin"/>
    <property type="match status" value="2"/>
</dbReference>
<dbReference type="PRINTS" id="PR01490">
    <property type="entry name" value="RTXTOXIND"/>
</dbReference>
<feature type="transmembrane region" description="Helical" evidence="2">
    <location>
        <begin position="12"/>
        <end position="31"/>
    </location>
</feature>
<gene>
    <name evidence="6" type="ORF">DLM77_15200</name>
</gene>
<organism evidence="6 7">
    <name type="scientific">Leptospira yasudae</name>
    <dbReference type="NCBI Taxonomy" id="2202201"/>
    <lineage>
        <taxon>Bacteria</taxon>
        <taxon>Pseudomonadati</taxon>
        <taxon>Spirochaetota</taxon>
        <taxon>Spirochaetia</taxon>
        <taxon>Leptospirales</taxon>
        <taxon>Leptospiraceae</taxon>
        <taxon>Leptospira</taxon>
    </lineage>
</organism>
<dbReference type="InterPro" id="IPR006143">
    <property type="entry name" value="RND_pump_MFP"/>
</dbReference>